<gene>
    <name evidence="3" type="primary">rimP</name>
    <name evidence="6" type="ORF">ADIMK_0617</name>
</gene>
<dbReference type="GO" id="GO:0005829">
    <property type="term" value="C:cytosol"/>
    <property type="evidence" value="ECO:0007669"/>
    <property type="project" value="TreeGrafter"/>
</dbReference>
<comment type="similarity">
    <text evidence="3">Belongs to the RimP family.</text>
</comment>
<protein>
    <recommendedName>
        <fullName evidence="3">Ribosome maturation factor RimP</fullName>
    </recommendedName>
</protein>
<keyword evidence="2 3" id="KW-0690">Ribosome biogenesis</keyword>
<feature type="domain" description="Ribosome maturation factor RimP C-terminal" evidence="5">
    <location>
        <begin position="101"/>
        <end position="165"/>
    </location>
</feature>
<evidence type="ECO:0000259" key="4">
    <source>
        <dbReference type="Pfam" id="PF02576"/>
    </source>
</evidence>
<dbReference type="AlphaFoldDB" id="A0A081G2B0"/>
<dbReference type="Gene3D" id="3.30.300.70">
    <property type="entry name" value="RimP-like superfamily, N-terminal"/>
    <property type="match status" value="1"/>
</dbReference>
<dbReference type="STRING" id="1232683.ADIMK_0617"/>
<dbReference type="HAMAP" id="MF_01077">
    <property type="entry name" value="RimP"/>
    <property type="match status" value="1"/>
</dbReference>
<sequence>MTHFSFQAPDKMGLSVSVKLKHLQELIEPAVVGLGLELWGVEFHSAGNNSLLRIYIDGPEGVTVDDCARVSHQVSGILDVEDPISEQYTLEVSSPGMDRPLYTLKQFEAFRGHKVQIKLRVPFEGRRNFKGLLNGIEGDEVLLIVDDEEYLLPIDYIDRANVIPQI</sequence>
<evidence type="ECO:0000256" key="2">
    <source>
        <dbReference type="ARBA" id="ARBA00022517"/>
    </source>
</evidence>
<evidence type="ECO:0000259" key="5">
    <source>
        <dbReference type="Pfam" id="PF17384"/>
    </source>
</evidence>
<comment type="subcellular location">
    <subcellularLocation>
        <location evidence="3">Cytoplasm</location>
    </subcellularLocation>
</comment>
<keyword evidence="1 3" id="KW-0963">Cytoplasm</keyword>
<dbReference type="FunFam" id="3.30.300.70:FF:000001">
    <property type="entry name" value="Ribosome maturation factor RimP"/>
    <property type="match status" value="1"/>
</dbReference>
<evidence type="ECO:0000256" key="3">
    <source>
        <dbReference type="HAMAP-Rule" id="MF_01077"/>
    </source>
</evidence>
<dbReference type="SUPFAM" id="SSF75420">
    <property type="entry name" value="YhbC-like, N-terminal domain"/>
    <property type="match status" value="1"/>
</dbReference>
<dbReference type="InterPro" id="IPR028989">
    <property type="entry name" value="RimP_N"/>
</dbReference>
<dbReference type="GO" id="GO:0006412">
    <property type="term" value="P:translation"/>
    <property type="evidence" value="ECO:0007669"/>
    <property type="project" value="TreeGrafter"/>
</dbReference>
<keyword evidence="7" id="KW-1185">Reference proteome</keyword>
<dbReference type="PANTHER" id="PTHR33867">
    <property type="entry name" value="RIBOSOME MATURATION FACTOR RIMP"/>
    <property type="match status" value="1"/>
</dbReference>
<dbReference type="GO" id="GO:0000028">
    <property type="term" value="P:ribosomal small subunit assembly"/>
    <property type="evidence" value="ECO:0007669"/>
    <property type="project" value="TreeGrafter"/>
</dbReference>
<name>A0A081G2B0_9GAMM</name>
<dbReference type="Proteomes" id="UP000028252">
    <property type="component" value="Unassembled WGS sequence"/>
</dbReference>
<dbReference type="SUPFAM" id="SSF74942">
    <property type="entry name" value="YhbC-like, C-terminal domain"/>
    <property type="match status" value="1"/>
</dbReference>
<reference evidence="6 7" key="1">
    <citation type="submission" date="2014-04" db="EMBL/GenBank/DDBJ databases">
        <title>Marinobacterium kochiensis sp. nov., isolated from sediment sample collected from Kochi backwaters in Kerala, India.</title>
        <authorList>
            <person name="Singh A."/>
            <person name="Pinnaka A.K."/>
        </authorList>
    </citation>
    <scope>NUCLEOTIDE SEQUENCE [LARGE SCALE GENOMIC DNA]</scope>
    <source>
        <strain evidence="6 7">AK27</strain>
    </source>
</reference>
<dbReference type="PANTHER" id="PTHR33867:SF1">
    <property type="entry name" value="RIBOSOME MATURATION FACTOR RIMP"/>
    <property type="match status" value="1"/>
</dbReference>
<proteinExistence type="inferred from homology"/>
<dbReference type="PATRIC" id="fig|1232683.4.peg.609"/>
<accession>A0A081G2B0</accession>
<dbReference type="EMBL" id="JMQN01000013">
    <property type="protein sequence ID" value="KEA64915.1"/>
    <property type="molecule type" value="Genomic_DNA"/>
</dbReference>
<evidence type="ECO:0000313" key="6">
    <source>
        <dbReference type="EMBL" id="KEA64915.1"/>
    </source>
</evidence>
<dbReference type="InterPro" id="IPR003728">
    <property type="entry name" value="Ribosome_maturation_RimP"/>
</dbReference>
<dbReference type="Pfam" id="PF02576">
    <property type="entry name" value="RimP_N"/>
    <property type="match status" value="1"/>
</dbReference>
<dbReference type="NCBIfam" id="NF000927">
    <property type="entry name" value="PRK00092.1-1"/>
    <property type="match status" value="1"/>
</dbReference>
<dbReference type="eggNOG" id="COG0779">
    <property type="taxonomic scope" value="Bacteria"/>
</dbReference>
<feature type="domain" description="Ribosome maturation factor RimP N-terminal" evidence="4">
    <location>
        <begin position="26"/>
        <end position="98"/>
    </location>
</feature>
<dbReference type="Pfam" id="PF17384">
    <property type="entry name" value="DUF150_C"/>
    <property type="match status" value="1"/>
</dbReference>
<dbReference type="InterPro" id="IPR035956">
    <property type="entry name" value="RimP_N_sf"/>
</dbReference>
<evidence type="ECO:0000313" key="7">
    <source>
        <dbReference type="Proteomes" id="UP000028252"/>
    </source>
</evidence>
<dbReference type="CDD" id="cd01734">
    <property type="entry name" value="YlxS_C"/>
    <property type="match status" value="1"/>
</dbReference>
<dbReference type="InterPro" id="IPR028998">
    <property type="entry name" value="RimP_C"/>
</dbReference>
<dbReference type="Gene3D" id="2.30.30.180">
    <property type="entry name" value="Ribosome maturation factor RimP, C-terminal domain"/>
    <property type="match status" value="1"/>
</dbReference>
<dbReference type="InterPro" id="IPR036847">
    <property type="entry name" value="RimP_C_sf"/>
</dbReference>
<organism evidence="6 7">
    <name type="scientific">Marinobacterium lacunae</name>
    <dbReference type="NCBI Taxonomy" id="1232683"/>
    <lineage>
        <taxon>Bacteria</taxon>
        <taxon>Pseudomonadati</taxon>
        <taxon>Pseudomonadota</taxon>
        <taxon>Gammaproteobacteria</taxon>
        <taxon>Oceanospirillales</taxon>
        <taxon>Oceanospirillaceae</taxon>
        <taxon>Marinobacterium</taxon>
    </lineage>
</organism>
<evidence type="ECO:0000256" key="1">
    <source>
        <dbReference type="ARBA" id="ARBA00022490"/>
    </source>
</evidence>
<comment type="caution">
    <text evidence="6">The sequence shown here is derived from an EMBL/GenBank/DDBJ whole genome shotgun (WGS) entry which is preliminary data.</text>
</comment>
<comment type="function">
    <text evidence="3">Required for maturation of 30S ribosomal subunits.</text>
</comment>